<protein>
    <submittedName>
        <fullName evidence="3">Sensor domain-containing diguanylate cyclase</fullName>
    </submittedName>
</protein>
<proteinExistence type="predicted"/>
<evidence type="ECO:0000259" key="2">
    <source>
        <dbReference type="PROSITE" id="PS50887"/>
    </source>
</evidence>
<organism evidence="3 4">
    <name type="scientific">Deinococcus cavernae</name>
    <dbReference type="NCBI Taxonomy" id="2320857"/>
    <lineage>
        <taxon>Bacteria</taxon>
        <taxon>Thermotogati</taxon>
        <taxon>Deinococcota</taxon>
        <taxon>Deinococci</taxon>
        <taxon>Deinococcales</taxon>
        <taxon>Deinococcaceae</taxon>
        <taxon>Deinococcus</taxon>
    </lineage>
</organism>
<sequence>MSTAPRPENEYARLMALAQYGILDTVPEESFDRLVRLASHVLQTPAAYLNFVDGHRQWSKAAAGASPVETPLSESMCAWTITQDTPMVVEDTQQDPRFCDYPMVTGQPHIRMYAGAPLITPSGHRIGTLCVTDTQVHPLSDTDLQTLQDLAALVVTELELRAHNRVLSRDLKAANQHKADLRRTLEQAQTLEGITELTDLPLSSEEMTLSAAALLSDAIASDLTGLLVFEGNTLRVQAAHSHPRLSQAQRQVFDRLPRAPQGVLGAVRESALPMYLNDYASHPRALPEMLAAGVKQMAYVPLGTREGVTSVLMAIRLQDHPVGQWRGSDVDLLEAAGRTLRAGLERRQITDRARREARQDTLTGVLNRRAFEEDLVAWQTRAYNLALLDLDGLKGINDQEGHAQGDRLLQVFAGALEHELPYGAGLYRIGGDEFVVLLDSRDGERLNELVDTALLAARQVVAGTVGASMGVADSREATRGTLLELADKRMYSIKQRRKAQAAPDSLPSSES</sequence>
<dbReference type="PROSITE" id="PS50887">
    <property type="entry name" value="GGDEF"/>
    <property type="match status" value="1"/>
</dbReference>
<dbReference type="InterPro" id="IPR000160">
    <property type="entry name" value="GGDEF_dom"/>
</dbReference>
<gene>
    <name evidence="3" type="ORF">D3875_22785</name>
</gene>
<dbReference type="InterPro" id="IPR029016">
    <property type="entry name" value="GAF-like_dom_sf"/>
</dbReference>
<dbReference type="InterPro" id="IPR029787">
    <property type="entry name" value="Nucleotide_cyclase"/>
</dbReference>
<evidence type="ECO:0000256" key="1">
    <source>
        <dbReference type="SAM" id="Coils"/>
    </source>
</evidence>
<evidence type="ECO:0000313" key="4">
    <source>
        <dbReference type="Proteomes" id="UP000286287"/>
    </source>
</evidence>
<reference evidence="3 4" key="1">
    <citation type="submission" date="2018-09" db="EMBL/GenBank/DDBJ databases">
        <authorList>
            <person name="Zhu H."/>
        </authorList>
    </citation>
    <scope>NUCLEOTIDE SEQUENCE [LARGE SCALE GENOMIC DNA]</scope>
    <source>
        <strain evidence="3 4">K2S05-167</strain>
    </source>
</reference>
<dbReference type="Gene3D" id="3.30.70.270">
    <property type="match status" value="1"/>
</dbReference>
<dbReference type="Gene3D" id="3.30.450.40">
    <property type="match status" value="2"/>
</dbReference>
<dbReference type="EMBL" id="QYUJ01000030">
    <property type="protein sequence ID" value="RJF69143.1"/>
    <property type="molecule type" value="Genomic_DNA"/>
</dbReference>
<dbReference type="PANTHER" id="PTHR43102:SF2">
    <property type="entry name" value="GAF DOMAIN-CONTAINING PROTEIN"/>
    <property type="match status" value="1"/>
</dbReference>
<dbReference type="Proteomes" id="UP000286287">
    <property type="component" value="Unassembled WGS sequence"/>
</dbReference>
<comment type="caution">
    <text evidence="3">The sequence shown here is derived from an EMBL/GenBank/DDBJ whole genome shotgun (WGS) entry which is preliminary data.</text>
</comment>
<evidence type="ECO:0000313" key="3">
    <source>
        <dbReference type="EMBL" id="RJF69143.1"/>
    </source>
</evidence>
<dbReference type="PANTHER" id="PTHR43102">
    <property type="entry name" value="SLR1143 PROTEIN"/>
    <property type="match status" value="1"/>
</dbReference>
<accession>A0A418V0C3</accession>
<dbReference type="NCBIfam" id="TIGR00254">
    <property type="entry name" value="GGDEF"/>
    <property type="match status" value="1"/>
</dbReference>
<feature type="coiled-coil region" evidence="1">
    <location>
        <begin position="164"/>
        <end position="191"/>
    </location>
</feature>
<keyword evidence="4" id="KW-1185">Reference proteome</keyword>
<dbReference type="Pfam" id="PF00990">
    <property type="entry name" value="GGDEF"/>
    <property type="match status" value="1"/>
</dbReference>
<dbReference type="InterPro" id="IPR043128">
    <property type="entry name" value="Rev_trsase/Diguanyl_cyclase"/>
</dbReference>
<dbReference type="OrthoDB" id="9812358at2"/>
<dbReference type="InterPro" id="IPR003018">
    <property type="entry name" value="GAF"/>
</dbReference>
<dbReference type="RefSeq" id="WP_119766994.1">
    <property type="nucleotide sequence ID" value="NZ_QYUJ01000030.1"/>
</dbReference>
<dbReference type="SUPFAM" id="SSF55073">
    <property type="entry name" value="Nucleotide cyclase"/>
    <property type="match status" value="1"/>
</dbReference>
<dbReference type="AlphaFoldDB" id="A0A418V0C3"/>
<dbReference type="SMART" id="SM00267">
    <property type="entry name" value="GGDEF"/>
    <property type="match status" value="1"/>
</dbReference>
<feature type="domain" description="GGDEF" evidence="2">
    <location>
        <begin position="381"/>
        <end position="505"/>
    </location>
</feature>
<dbReference type="SUPFAM" id="SSF55781">
    <property type="entry name" value="GAF domain-like"/>
    <property type="match status" value="2"/>
</dbReference>
<dbReference type="CDD" id="cd01949">
    <property type="entry name" value="GGDEF"/>
    <property type="match status" value="1"/>
</dbReference>
<keyword evidence="1" id="KW-0175">Coiled coil</keyword>
<dbReference type="Pfam" id="PF01590">
    <property type="entry name" value="GAF"/>
    <property type="match status" value="1"/>
</dbReference>
<dbReference type="SMART" id="SM00065">
    <property type="entry name" value="GAF"/>
    <property type="match status" value="2"/>
</dbReference>
<name>A0A418V0C3_9DEIO</name>